<evidence type="ECO:0000256" key="1">
    <source>
        <dbReference type="SAM" id="SignalP"/>
    </source>
</evidence>
<reference evidence="2" key="1">
    <citation type="submission" date="2021-05" db="EMBL/GenBank/DDBJ databases">
        <authorList>
            <person name="Alioto T."/>
            <person name="Alioto T."/>
            <person name="Gomez Garrido J."/>
        </authorList>
    </citation>
    <scope>NUCLEOTIDE SEQUENCE</scope>
</reference>
<feature type="chain" id="PRO_5034275843" evidence="1">
    <location>
        <begin position="22"/>
        <end position="246"/>
    </location>
</feature>
<protein>
    <submittedName>
        <fullName evidence="2">Uncharacterized protein</fullName>
    </submittedName>
</protein>
<proteinExistence type="predicted"/>
<dbReference type="EMBL" id="HBUF01386300">
    <property type="protein sequence ID" value="CAG6732294.1"/>
    <property type="molecule type" value="Transcribed_RNA"/>
</dbReference>
<evidence type="ECO:0000313" key="2">
    <source>
        <dbReference type="EMBL" id="CAG6732294.1"/>
    </source>
</evidence>
<accession>A0A8D8YPE1</accession>
<feature type="signal peptide" evidence="1">
    <location>
        <begin position="1"/>
        <end position="21"/>
    </location>
</feature>
<sequence>MLRSLLHLTTFLVTLIKLYQTLETDQDIINEKYNVKYANLTPYEKQFLDKIVNYDTEENLRYLILNKTQDLYLEHNDELYKQAEENIIFHDDHLKIKYLHYFLRHQHFALLYYPIVERFFFKLLRYMPSEVKRTSRFVYYKELGHDREEFLDNENIIDKRIHIIRNRIEDAIKQHYVLADDINVFNFVNNSRPKLDAFFRSENYTRILAEHNITLDFTPQPPGTNSSDHRLILNTNKVTVTCLEQC</sequence>
<organism evidence="2">
    <name type="scientific">Cacopsylla melanoneura</name>
    <dbReference type="NCBI Taxonomy" id="428564"/>
    <lineage>
        <taxon>Eukaryota</taxon>
        <taxon>Metazoa</taxon>
        <taxon>Ecdysozoa</taxon>
        <taxon>Arthropoda</taxon>
        <taxon>Hexapoda</taxon>
        <taxon>Insecta</taxon>
        <taxon>Pterygota</taxon>
        <taxon>Neoptera</taxon>
        <taxon>Paraneoptera</taxon>
        <taxon>Hemiptera</taxon>
        <taxon>Sternorrhyncha</taxon>
        <taxon>Psylloidea</taxon>
        <taxon>Psyllidae</taxon>
        <taxon>Psyllinae</taxon>
        <taxon>Cacopsylla</taxon>
    </lineage>
</organism>
<keyword evidence="1" id="KW-0732">Signal</keyword>
<dbReference type="AlphaFoldDB" id="A0A8D8YPE1"/>
<name>A0A8D8YPE1_9HEMI</name>